<evidence type="ECO:0000256" key="2">
    <source>
        <dbReference type="ARBA" id="ARBA00005665"/>
    </source>
</evidence>
<dbReference type="SMART" id="SM00268">
    <property type="entry name" value="ACTIN"/>
    <property type="match status" value="1"/>
</dbReference>
<dbReference type="Proteomes" id="UP001157006">
    <property type="component" value="Unassembled WGS sequence"/>
</dbReference>
<dbReference type="GO" id="GO:0006355">
    <property type="term" value="P:regulation of DNA-templated transcription"/>
    <property type="evidence" value="ECO:0007669"/>
    <property type="project" value="EnsemblPlants"/>
</dbReference>
<dbReference type="InterPro" id="IPR004000">
    <property type="entry name" value="Actin"/>
</dbReference>
<dbReference type="GO" id="GO:1902275">
    <property type="term" value="P:regulation of chromatin organization"/>
    <property type="evidence" value="ECO:0007669"/>
    <property type="project" value="EnsemblPlants"/>
</dbReference>
<dbReference type="GO" id="GO:0009910">
    <property type="term" value="P:negative regulation of flower development"/>
    <property type="evidence" value="ECO:0007669"/>
    <property type="project" value="EnsemblPlants"/>
</dbReference>
<reference evidence="5 6" key="1">
    <citation type="submission" date="2023-01" db="EMBL/GenBank/DDBJ databases">
        <authorList>
            <person name="Kreplak J."/>
        </authorList>
    </citation>
    <scope>NUCLEOTIDE SEQUENCE [LARGE SCALE GENOMIC DNA]</scope>
</reference>
<keyword evidence="6" id="KW-1185">Reference proteome</keyword>
<evidence type="ECO:0000256" key="1">
    <source>
        <dbReference type="ARBA" id="ARBA00004496"/>
    </source>
</evidence>
<keyword evidence="3" id="KW-0963">Cytoplasm</keyword>
<dbReference type="GO" id="GO:0006338">
    <property type="term" value="P:chromatin remodeling"/>
    <property type="evidence" value="ECO:0007669"/>
    <property type="project" value="EnsemblPlants"/>
</dbReference>
<dbReference type="SUPFAM" id="SSF53067">
    <property type="entry name" value="Actin-like ATPase domain"/>
    <property type="match status" value="2"/>
</dbReference>
<dbReference type="GO" id="GO:0006970">
    <property type="term" value="P:response to osmotic stress"/>
    <property type="evidence" value="ECO:0007669"/>
    <property type="project" value="EnsemblPlants"/>
</dbReference>
<comment type="caution">
    <text evidence="5">The sequence shown here is derived from an EMBL/GenBank/DDBJ whole genome shotgun (WGS) entry which is preliminary data.</text>
</comment>
<dbReference type="GO" id="GO:0009266">
    <property type="term" value="P:response to temperature stimulus"/>
    <property type="evidence" value="ECO:0007669"/>
    <property type="project" value="EnsemblPlants"/>
</dbReference>
<dbReference type="Gene3D" id="3.90.640.10">
    <property type="entry name" value="Actin, Chain A, domain 4"/>
    <property type="match status" value="1"/>
</dbReference>
<dbReference type="GO" id="GO:0005737">
    <property type="term" value="C:cytoplasm"/>
    <property type="evidence" value="ECO:0007669"/>
    <property type="project" value="UniProtKB-SubCell"/>
</dbReference>
<protein>
    <recommendedName>
        <fullName evidence="4">Actin-related protein 6</fullName>
    </recommendedName>
</protein>
<dbReference type="Gene3D" id="2.30.36.70">
    <property type="entry name" value="Actin, Chain A, domain 2"/>
    <property type="match status" value="1"/>
</dbReference>
<dbReference type="GO" id="GO:0000812">
    <property type="term" value="C:Swr1 complex"/>
    <property type="evidence" value="ECO:0007669"/>
    <property type="project" value="EnsemblPlants"/>
</dbReference>
<dbReference type="EMBL" id="CATIWC010002361">
    <property type="protein sequence ID" value="CAI8584781.1"/>
    <property type="molecule type" value="Genomic_DNA"/>
</dbReference>
<gene>
    <name evidence="5" type="ORF">VFH_U092160</name>
</gene>
<dbReference type="FunFam" id="3.90.640.10:FF:000014">
    <property type="entry name" value="Putative actin-related protein 6"/>
    <property type="match status" value="1"/>
</dbReference>
<accession>A0AAV0YFK3</accession>
<dbReference type="FunFam" id="3.30.420.40:FF:000187">
    <property type="entry name" value="Actin-related protein 6"/>
    <property type="match status" value="1"/>
</dbReference>
<dbReference type="GO" id="GO:1904159">
    <property type="term" value="P:megasporocyte differentiation"/>
    <property type="evidence" value="ECO:0007669"/>
    <property type="project" value="EnsemblPlants"/>
</dbReference>
<dbReference type="GO" id="GO:0051301">
    <property type="term" value="P:cell division"/>
    <property type="evidence" value="ECO:0007669"/>
    <property type="project" value="EnsemblPlants"/>
</dbReference>
<evidence type="ECO:0000313" key="5">
    <source>
        <dbReference type="EMBL" id="CAI8584781.1"/>
    </source>
</evidence>
<dbReference type="FunFam" id="3.30.420.40:FF:000058">
    <property type="entry name" value="Putative actin-related protein 5"/>
    <property type="match status" value="1"/>
</dbReference>
<proteinExistence type="inferred from homology"/>
<evidence type="ECO:0000256" key="3">
    <source>
        <dbReference type="ARBA" id="ARBA00022490"/>
    </source>
</evidence>
<name>A0AAV0YFK3_VICFA</name>
<evidence type="ECO:0000313" key="6">
    <source>
        <dbReference type="Proteomes" id="UP001157006"/>
    </source>
</evidence>
<comment type="subcellular location">
    <subcellularLocation>
        <location evidence="1">Cytoplasm</location>
    </subcellularLocation>
</comment>
<dbReference type="AlphaFoldDB" id="A0AAV0YFK3"/>
<dbReference type="Gene3D" id="3.30.420.40">
    <property type="match status" value="2"/>
</dbReference>
<evidence type="ECO:0000256" key="4">
    <source>
        <dbReference type="ARBA" id="ARBA00074635"/>
    </source>
</evidence>
<organism evidence="5 6">
    <name type="scientific">Vicia faba</name>
    <name type="common">Broad bean</name>
    <name type="synonym">Faba vulgaris</name>
    <dbReference type="NCBI Taxonomy" id="3906"/>
    <lineage>
        <taxon>Eukaryota</taxon>
        <taxon>Viridiplantae</taxon>
        <taxon>Streptophyta</taxon>
        <taxon>Embryophyta</taxon>
        <taxon>Tracheophyta</taxon>
        <taxon>Spermatophyta</taxon>
        <taxon>Magnoliopsida</taxon>
        <taxon>eudicotyledons</taxon>
        <taxon>Gunneridae</taxon>
        <taxon>Pentapetalae</taxon>
        <taxon>rosids</taxon>
        <taxon>fabids</taxon>
        <taxon>Fabales</taxon>
        <taxon>Fabaceae</taxon>
        <taxon>Papilionoideae</taxon>
        <taxon>50 kb inversion clade</taxon>
        <taxon>NPAAA clade</taxon>
        <taxon>Hologalegina</taxon>
        <taxon>IRL clade</taxon>
        <taxon>Fabeae</taxon>
        <taxon>Vicia</taxon>
    </lineage>
</organism>
<sequence>MSTSRQVVVVDNGGGLIKAGFGGEREPSAIVPNCLHKPVASKKWVHPNPLNTPGSAEEDLTSASVRRPMDRGYLINPDLQREIWSHLFTSILRINPSESSLLLTEPLFSLPSIQHSLDELVFEDFNFTSLYVADSPSLVHLYETSRSPTGLLSKAQCSLVVDCGFSFTHASPVFQNLTLNYAVKRIDLGGKALTNYLKELISFRSVNVMDETFIIDHVKENLCFVSLDLPTHLNIATKTGNHNLFRSTYVLPDGVTHTKGFVKYPPQPNTYLPEAKDQILPQQHHNNTHKLDLTKNEFDLTNERFLVPEMIFRPADLGMNQAGLPDCIVRAVNACHPHLHPVLYESIILTGGSTLFPHFAERLEKELRPLVPDDYDVRITTQEDPLLGVWRGGSLLASSPDFDSMCVTKAEYEELGSARCRKRFFH</sequence>
<dbReference type="PANTHER" id="PTHR11937">
    <property type="entry name" value="ACTIN"/>
    <property type="match status" value="1"/>
</dbReference>
<dbReference type="InterPro" id="IPR043129">
    <property type="entry name" value="ATPase_NBD"/>
</dbReference>
<comment type="similarity">
    <text evidence="2">Belongs to the actin family. ARP6 subfamily.</text>
</comment>
<dbReference type="Pfam" id="PF00022">
    <property type="entry name" value="Actin"/>
    <property type="match status" value="1"/>
</dbReference>
<dbReference type="CDD" id="cd10210">
    <property type="entry name" value="ASKHA_NBD_Arp6"/>
    <property type="match status" value="1"/>
</dbReference>
<dbReference type="GO" id="GO:0009845">
    <property type="term" value="P:seed germination"/>
    <property type="evidence" value="ECO:0007669"/>
    <property type="project" value="EnsemblPlants"/>
</dbReference>